<keyword evidence="3" id="KW-1185">Reference proteome</keyword>
<reference evidence="2 3" key="1">
    <citation type="journal article" date="2007" name="Appl. Environ. Microbiol.">
        <title>Rhizobial factors required for stem nodule maturation and maintenance in Sesbania rostrata-Azorhizobium caulinodans ORS571 symbiosis.</title>
        <authorList>
            <person name="Suzuki S."/>
            <person name="Aono T."/>
            <person name="Lee KB."/>
            <person name="Suzuki T."/>
            <person name="Liu CT."/>
            <person name="Miwa H."/>
            <person name="Wakao S."/>
            <person name="Iki T."/>
            <person name="Oyaizu H."/>
        </authorList>
    </citation>
    <scope>NUCLEOTIDE SEQUENCE [LARGE SCALE GENOMIC DNA]</scope>
    <source>
        <strain evidence="3">ATCC 43989 / DSM 5975 / JCM 20966 / LMG 6465 / NBRC 14845 / NCIMB 13405 / ORS 571</strain>
    </source>
</reference>
<dbReference type="CDD" id="cd03801">
    <property type="entry name" value="GT4_PimA-like"/>
    <property type="match status" value="1"/>
</dbReference>
<dbReference type="Pfam" id="PF00534">
    <property type="entry name" value="Glycos_transf_1"/>
    <property type="match status" value="1"/>
</dbReference>
<organism evidence="2 3">
    <name type="scientific">Azorhizobium caulinodans (strain ATCC 43989 / DSM 5975 / JCM 20966 / LMG 6465 / NBRC 14845 / NCIMB 13405 / ORS 571)</name>
    <dbReference type="NCBI Taxonomy" id="438753"/>
    <lineage>
        <taxon>Bacteria</taxon>
        <taxon>Pseudomonadati</taxon>
        <taxon>Pseudomonadota</taxon>
        <taxon>Alphaproteobacteria</taxon>
        <taxon>Hyphomicrobiales</taxon>
        <taxon>Xanthobacteraceae</taxon>
        <taxon>Azorhizobium</taxon>
    </lineage>
</organism>
<dbReference type="EMBL" id="AP009384">
    <property type="protein sequence ID" value="BAF87518.1"/>
    <property type="molecule type" value="Genomic_DNA"/>
</dbReference>
<dbReference type="PANTHER" id="PTHR12526">
    <property type="entry name" value="GLYCOSYLTRANSFERASE"/>
    <property type="match status" value="1"/>
</dbReference>
<dbReference type="AlphaFoldDB" id="A8HXN1"/>
<dbReference type="SUPFAM" id="SSF53756">
    <property type="entry name" value="UDP-Glycosyltransferase/glycogen phosphorylase"/>
    <property type="match status" value="1"/>
</dbReference>
<dbReference type="CAZy" id="GT4">
    <property type="family name" value="Glycosyltransferase Family 4"/>
</dbReference>
<keyword evidence="2" id="KW-0808">Transferase</keyword>
<accession>A8HXN1</accession>
<reference evidence="2 3" key="4">
    <citation type="journal article" date="2009" name="Appl. Environ. Microbiol.">
        <title>Comparative genome-wide transcriptional profiling of Azorhizobium caulinodans ORS571 grown under free-living and symbiotic conditions.</title>
        <authorList>
            <person name="Tsukada S."/>
            <person name="Aono T."/>
            <person name="Akiba N."/>
            <person name="Lee KB."/>
            <person name="Liu CT."/>
            <person name="Toyazaki H."/>
            <person name="Oyaizu H."/>
        </authorList>
    </citation>
    <scope>NUCLEOTIDE SEQUENCE [LARGE SCALE GENOMIC DNA]</scope>
    <source>
        <strain evidence="3">ATCC 43989 / DSM 5975 / JCM 20966 / LMG 6465 / NBRC 14845 / NCIMB 13405 / ORS 571</strain>
    </source>
</reference>
<evidence type="ECO:0000259" key="1">
    <source>
        <dbReference type="Pfam" id="PF00534"/>
    </source>
</evidence>
<dbReference type="KEGG" id="azc:AZC_1520"/>
<reference evidence="2 3" key="6">
    <citation type="journal article" date="2011" name="Appl. Environ. Microbiol.">
        <title>Involvement of the azorhizobial chromosome partition gene (parA) in the onset of bacteroid differentiation during Sesbania rostrata stem nodule development.</title>
        <authorList>
            <person name="Liu CT."/>
            <person name="Lee KB."/>
            <person name="Wang YS."/>
            <person name="Peng MH."/>
            <person name="Lee KT."/>
            <person name="Suzuki S."/>
            <person name="Suzuki T."/>
            <person name="Oyaizu H."/>
        </authorList>
    </citation>
    <scope>NUCLEOTIDE SEQUENCE [LARGE SCALE GENOMIC DNA]</scope>
    <source>
        <strain evidence="3">ATCC 43989 / DSM 5975 / JCM 20966 / LMG 6465 / NBRC 14845 / NCIMB 13405 / ORS 571</strain>
    </source>
</reference>
<dbReference type="eggNOG" id="COG0438">
    <property type="taxonomic scope" value="Bacteria"/>
</dbReference>
<sequence length="546" mass="60999">MMSAFDQQEEIARLRAIVADYERKSHRSKWLIRQLIKKIRNAPRDFVMRMKNSRRKRRERAALARAVRVHIAPAVQEIDPSVSTAVTLAPPPPASACAEPRPMFFHVAPGEVADLISILERDQASSLALAHMDRFCGSREMAALVAEAAAIDPEVGSLTGHEMGYLTPFQDTEYRAVRQAMDKIPGGEFDAVVLVPFGKLGGADLVGGVLATALAGLGRTLILRTDLPDWDRPDWYPPEAPAIDISGDLAMIHRRTRALYVILQQIAPRRIFNVNSRLAFDMMVEYGARLAVTSKLYSYYFCADRDPHGNEVGYPIWYFANILPHLQTAIFDTEYLVKVLTDRYELPAEMRARMRTVYTPARMPVRESVVEKQIASSVTRERPRILWGGRLDRQKRFDLVIELAQVMPDVQFDCWGKAVLDAPPDLSSLPKNMNMHPPFADYDELPLADADGWLYTAEWDGLPTILIELGTIGMPIVASAVGGVPELIDDTTGWLVSPSEGVAGYERAIRQMLADADGRRARTAALQARVAERHAPATYLRAIEEI</sequence>
<proteinExistence type="predicted"/>
<dbReference type="Gene3D" id="3.40.50.2000">
    <property type="entry name" value="Glycogen Phosphorylase B"/>
    <property type="match status" value="1"/>
</dbReference>
<evidence type="ECO:0000313" key="3">
    <source>
        <dbReference type="Proteomes" id="UP000000270"/>
    </source>
</evidence>
<dbReference type="STRING" id="438753.AZC_1520"/>
<evidence type="ECO:0000313" key="2">
    <source>
        <dbReference type="EMBL" id="BAF87518.1"/>
    </source>
</evidence>
<dbReference type="Proteomes" id="UP000000270">
    <property type="component" value="Chromosome"/>
</dbReference>
<gene>
    <name evidence="2" type="ordered locus">AZC_1520</name>
</gene>
<feature type="domain" description="Glycosyl transferase family 1" evidence="1">
    <location>
        <begin position="380"/>
        <end position="520"/>
    </location>
</feature>
<name>A8HXN1_AZOC5</name>
<reference evidence="2 3" key="5">
    <citation type="journal article" date="2010" name="Appl. Environ. Microbiol.">
        <title>phrR-like gene praR of Azorhizobium caulinodans ORS571 is essential for symbiosis with Sesbania rostrata and is involved in expression of reb genes.</title>
        <authorList>
            <person name="Akiba N."/>
            <person name="Aono T."/>
            <person name="Toyazaki H."/>
            <person name="Sato S."/>
            <person name="Oyaizu H."/>
        </authorList>
    </citation>
    <scope>NUCLEOTIDE SEQUENCE [LARGE SCALE GENOMIC DNA]</scope>
    <source>
        <strain evidence="3">ATCC 43989 / DSM 5975 / JCM 20966 / LMG 6465 / NBRC 14845 / NCIMB 13405 / ORS 571</strain>
    </source>
</reference>
<dbReference type="GO" id="GO:0016757">
    <property type="term" value="F:glycosyltransferase activity"/>
    <property type="evidence" value="ECO:0007669"/>
    <property type="project" value="InterPro"/>
</dbReference>
<protein>
    <submittedName>
        <fullName evidence="2">Glycosyltransferase</fullName>
    </submittedName>
</protein>
<dbReference type="InterPro" id="IPR001296">
    <property type="entry name" value="Glyco_trans_1"/>
</dbReference>
<reference evidence="2 3" key="3">
    <citation type="journal article" date="2008" name="BMC Genomics">
        <title>The genome of the versatile nitrogen fixer Azorhizobium caulinodans ORS571.</title>
        <authorList>
            <person name="Lee KB."/>
            <person name="Backer P.D."/>
            <person name="Aono T."/>
            <person name="Liu CT."/>
            <person name="Suzuki S."/>
            <person name="Suzuki T."/>
            <person name="Kaneko T."/>
            <person name="Yamada M."/>
            <person name="Tabata S."/>
            <person name="Kupfer D.M."/>
            <person name="Najar F.Z."/>
            <person name="Wiley G.B."/>
            <person name="Roe B."/>
            <person name="Binnewies T.T."/>
            <person name="Ussery D.W."/>
            <person name="D'Haeze W."/>
            <person name="Herder J.D."/>
            <person name="Gevers D."/>
            <person name="Vereecke D."/>
            <person name="Holsters M."/>
            <person name="Oyaizu H."/>
        </authorList>
    </citation>
    <scope>NUCLEOTIDE SEQUENCE [LARGE SCALE GENOMIC DNA]</scope>
    <source>
        <strain evidence="3">ATCC 43989 / DSM 5975 / JCM 20966 / LMG 6465 / NBRC 14845 / NCIMB 13405 / ORS 571</strain>
    </source>
</reference>
<reference evidence="3" key="2">
    <citation type="submission" date="2007-04" db="EMBL/GenBank/DDBJ databases">
        <title>Complete genome sequence of the nitrogen-fixing bacterium Azorhizobium caulinodans ORS571.</title>
        <authorList>
            <person name="Lee K.B."/>
            <person name="Backer P.D."/>
            <person name="Aono T."/>
            <person name="Liu C.T."/>
            <person name="Suzuki S."/>
            <person name="Suzuki T."/>
            <person name="Kaneko T."/>
            <person name="Yamada M."/>
            <person name="Tabata S."/>
            <person name="Kupfer D.M."/>
            <person name="Najar F.Z."/>
            <person name="Wiley G.B."/>
            <person name="Roe B."/>
            <person name="Binnewies T."/>
            <person name="Ussery D."/>
            <person name="Vereecke D."/>
            <person name="Gevers D."/>
            <person name="Holsters M."/>
            <person name="Oyaizu H."/>
        </authorList>
    </citation>
    <scope>NUCLEOTIDE SEQUENCE [LARGE SCALE GENOMIC DNA]</scope>
    <source>
        <strain evidence="3">ATCC 43989 / DSM 5975 / JCM 20966 / LMG 6465 / NBRC 14845 / NCIMB 13405 / ORS 571</strain>
    </source>
</reference>
<dbReference type="HOGENOM" id="CLU_498436_0_0_5"/>
<dbReference type="PANTHER" id="PTHR12526:SF637">
    <property type="entry name" value="GLYCOSYLTRANSFERASE EPSF-RELATED"/>
    <property type="match status" value="1"/>
</dbReference>